<organism evidence="9 10">
    <name type="scientific">Paenibacillus pectinilyticus</name>
    <dbReference type="NCBI Taxonomy" id="512399"/>
    <lineage>
        <taxon>Bacteria</taxon>
        <taxon>Bacillati</taxon>
        <taxon>Bacillota</taxon>
        <taxon>Bacilli</taxon>
        <taxon>Bacillales</taxon>
        <taxon>Paenibacillaceae</taxon>
        <taxon>Paenibacillus</taxon>
    </lineage>
</organism>
<dbReference type="GO" id="GO:0005886">
    <property type="term" value="C:plasma membrane"/>
    <property type="evidence" value="ECO:0007669"/>
    <property type="project" value="UniProtKB-SubCell"/>
</dbReference>
<feature type="transmembrane region" description="Helical" evidence="7">
    <location>
        <begin position="73"/>
        <end position="94"/>
    </location>
</feature>
<sequence length="297" mass="33812">MMASKWKEELKFLGFISPWIIGFLVFFVVPAFTSLLYSFADYNSVAAPVWIGFKNYVDLLHDHIYLKSFGNTIYFVIIAVPVTVTFQILTSVVLNVDVKGVHFFRTFYYLPYLVPPVATVILWVMLFGTDSGMVNQLLSIVGLPKFDWFGTESLVKPIIITIGIWMSGGPVLVFLAALKGIPGHLYEAAKIDGANVVSRFFRITLPMLSPSILFAVVMQMIYYFQMFTESMLLNNGGPNYASRTYMFNTFQTAFRDFKFGYAMAQSWILFIIILILTLIVMKTSQKWVYYESEKGNG</sequence>
<dbReference type="InterPro" id="IPR051393">
    <property type="entry name" value="ABC_transporter_permease"/>
</dbReference>
<keyword evidence="4 7" id="KW-0812">Transmembrane</keyword>
<proteinExistence type="inferred from homology"/>
<keyword evidence="10" id="KW-1185">Reference proteome</keyword>
<feature type="transmembrane region" description="Helical" evidence="7">
    <location>
        <begin position="199"/>
        <end position="224"/>
    </location>
</feature>
<keyword evidence="3" id="KW-1003">Cell membrane</keyword>
<dbReference type="InterPro" id="IPR035906">
    <property type="entry name" value="MetI-like_sf"/>
</dbReference>
<comment type="similarity">
    <text evidence="7">Belongs to the binding-protein-dependent transport system permease family.</text>
</comment>
<dbReference type="CDD" id="cd06261">
    <property type="entry name" value="TM_PBP2"/>
    <property type="match status" value="1"/>
</dbReference>
<feature type="transmembrane region" description="Helical" evidence="7">
    <location>
        <begin position="12"/>
        <end position="40"/>
    </location>
</feature>
<feature type="transmembrane region" description="Helical" evidence="7">
    <location>
        <begin position="106"/>
        <end position="128"/>
    </location>
</feature>
<dbReference type="Gene3D" id="1.10.3720.10">
    <property type="entry name" value="MetI-like"/>
    <property type="match status" value="1"/>
</dbReference>
<evidence type="ECO:0000256" key="6">
    <source>
        <dbReference type="ARBA" id="ARBA00023136"/>
    </source>
</evidence>
<name>A0A1C1A4M4_9BACL</name>
<keyword evidence="2 7" id="KW-0813">Transport</keyword>
<dbReference type="GO" id="GO:0055085">
    <property type="term" value="P:transmembrane transport"/>
    <property type="evidence" value="ECO:0007669"/>
    <property type="project" value="InterPro"/>
</dbReference>
<evidence type="ECO:0000313" key="9">
    <source>
        <dbReference type="EMBL" id="OCT15512.1"/>
    </source>
</evidence>
<comment type="caution">
    <text evidence="9">The sequence shown here is derived from an EMBL/GenBank/DDBJ whole genome shotgun (WGS) entry which is preliminary data.</text>
</comment>
<dbReference type="Pfam" id="PF00528">
    <property type="entry name" value="BPD_transp_1"/>
    <property type="match status" value="1"/>
</dbReference>
<evidence type="ECO:0000256" key="7">
    <source>
        <dbReference type="RuleBase" id="RU363032"/>
    </source>
</evidence>
<dbReference type="PANTHER" id="PTHR30193:SF1">
    <property type="entry name" value="ABC TRANSPORTER PERMEASE PROTEIN YESP-RELATED"/>
    <property type="match status" value="1"/>
</dbReference>
<protein>
    <submittedName>
        <fullName evidence="9">ABC transporter permease</fullName>
    </submittedName>
</protein>
<evidence type="ECO:0000313" key="10">
    <source>
        <dbReference type="Proteomes" id="UP000093309"/>
    </source>
</evidence>
<dbReference type="EMBL" id="LYPC01000014">
    <property type="protein sequence ID" value="OCT15512.1"/>
    <property type="molecule type" value="Genomic_DNA"/>
</dbReference>
<keyword evidence="6 7" id="KW-0472">Membrane</keyword>
<evidence type="ECO:0000256" key="1">
    <source>
        <dbReference type="ARBA" id="ARBA00004651"/>
    </source>
</evidence>
<dbReference type="Proteomes" id="UP000093309">
    <property type="component" value="Unassembled WGS sequence"/>
</dbReference>
<dbReference type="InterPro" id="IPR000515">
    <property type="entry name" value="MetI-like"/>
</dbReference>
<accession>A0A1C1A4M4</accession>
<evidence type="ECO:0000256" key="3">
    <source>
        <dbReference type="ARBA" id="ARBA00022475"/>
    </source>
</evidence>
<reference evidence="10" key="1">
    <citation type="submission" date="2016-05" db="EMBL/GenBank/DDBJ databases">
        <title>Paenibacillus oryzae. sp. nov., isolated from the rice root.</title>
        <authorList>
            <person name="Zhang J."/>
            <person name="Zhang X."/>
        </authorList>
    </citation>
    <scope>NUCLEOTIDE SEQUENCE [LARGE SCALE GENOMIC DNA]</scope>
    <source>
        <strain evidence="10">KCTC13222</strain>
    </source>
</reference>
<gene>
    <name evidence="9" type="ORF">A8709_15670</name>
</gene>
<dbReference type="PANTHER" id="PTHR30193">
    <property type="entry name" value="ABC TRANSPORTER PERMEASE PROTEIN"/>
    <property type="match status" value="1"/>
</dbReference>
<evidence type="ECO:0000256" key="4">
    <source>
        <dbReference type="ARBA" id="ARBA00022692"/>
    </source>
</evidence>
<dbReference type="PROSITE" id="PS50928">
    <property type="entry name" value="ABC_TM1"/>
    <property type="match status" value="1"/>
</dbReference>
<evidence type="ECO:0000256" key="2">
    <source>
        <dbReference type="ARBA" id="ARBA00022448"/>
    </source>
</evidence>
<feature type="transmembrane region" description="Helical" evidence="7">
    <location>
        <begin position="158"/>
        <end position="178"/>
    </location>
</feature>
<evidence type="ECO:0000256" key="5">
    <source>
        <dbReference type="ARBA" id="ARBA00022989"/>
    </source>
</evidence>
<dbReference type="SUPFAM" id="SSF161098">
    <property type="entry name" value="MetI-like"/>
    <property type="match status" value="1"/>
</dbReference>
<feature type="transmembrane region" description="Helical" evidence="7">
    <location>
        <begin position="259"/>
        <end position="281"/>
    </location>
</feature>
<feature type="domain" description="ABC transmembrane type-1" evidence="8">
    <location>
        <begin position="69"/>
        <end position="280"/>
    </location>
</feature>
<evidence type="ECO:0000259" key="8">
    <source>
        <dbReference type="PROSITE" id="PS50928"/>
    </source>
</evidence>
<keyword evidence="5 7" id="KW-1133">Transmembrane helix</keyword>
<comment type="subcellular location">
    <subcellularLocation>
        <location evidence="1 7">Cell membrane</location>
        <topology evidence="1 7">Multi-pass membrane protein</topology>
    </subcellularLocation>
</comment>
<dbReference type="STRING" id="512399.A8709_15670"/>
<dbReference type="AlphaFoldDB" id="A0A1C1A4M4"/>